<feature type="compositionally biased region" description="Basic and acidic residues" evidence="9">
    <location>
        <begin position="687"/>
        <end position="697"/>
    </location>
</feature>
<dbReference type="EC" id="2.7.11.1" evidence="1"/>
<dbReference type="PROSITE" id="PS50011">
    <property type="entry name" value="PROTEIN_KINASE_DOM"/>
    <property type="match status" value="1"/>
</dbReference>
<name>A0A2T0Q3S0_9ACTN</name>
<feature type="compositionally biased region" description="Low complexity" evidence="9">
    <location>
        <begin position="677"/>
        <end position="686"/>
    </location>
</feature>
<evidence type="ECO:0000259" key="11">
    <source>
        <dbReference type="PROSITE" id="PS50011"/>
    </source>
</evidence>
<keyword evidence="6" id="KW-0067">ATP-binding</keyword>
<dbReference type="InterPro" id="IPR011009">
    <property type="entry name" value="Kinase-like_dom_sf"/>
</dbReference>
<comment type="catalytic activity">
    <reaction evidence="8">
        <text>L-seryl-[protein] + ATP = O-phospho-L-seryl-[protein] + ADP + H(+)</text>
        <dbReference type="Rhea" id="RHEA:17989"/>
        <dbReference type="Rhea" id="RHEA-COMP:9863"/>
        <dbReference type="Rhea" id="RHEA-COMP:11604"/>
        <dbReference type="ChEBI" id="CHEBI:15378"/>
        <dbReference type="ChEBI" id="CHEBI:29999"/>
        <dbReference type="ChEBI" id="CHEBI:30616"/>
        <dbReference type="ChEBI" id="CHEBI:83421"/>
        <dbReference type="ChEBI" id="CHEBI:456216"/>
        <dbReference type="EC" id="2.7.11.1"/>
    </reaction>
</comment>
<feature type="domain" description="Protein kinase" evidence="11">
    <location>
        <begin position="111"/>
        <end position="362"/>
    </location>
</feature>
<dbReference type="EMBL" id="PVZC01000004">
    <property type="protein sequence ID" value="PRX98454.1"/>
    <property type="molecule type" value="Genomic_DNA"/>
</dbReference>
<dbReference type="PANTHER" id="PTHR24356">
    <property type="entry name" value="SERINE/THREONINE-PROTEIN KINASE"/>
    <property type="match status" value="1"/>
</dbReference>
<accession>A0A2T0Q3S0</accession>
<keyword evidence="3" id="KW-0808">Transferase</keyword>
<feature type="region of interest" description="Disordered" evidence="9">
    <location>
        <begin position="1"/>
        <end position="23"/>
    </location>
</feature>
<evidence type="ECO:0000313" key="13">
    <source>
        <dbReference type="Proteomes" id="UP000237846"/>
    </source>
</evidence>
<evidence type="ECO:0000256" key="8">
    <source>
        <dbReference type="ARBA" id="ARBA00048679"/>
    </source>
</evidence>
<dbReference type="GO" id="GO:0004674">
    <property type="term" value="F:protein serine/threonine kinase activity"/>
    <property type="evidence" value="ECO:0007669"/>
    <property type="project" value="UniProtKB-KW"/>
</dbReference>
<evidence type="ECO:0000256" key="3">
    <source>
        <dbReference type="ARBA" id="ARBA00022679"/>
    </source>
</evidence>
<feature type="region of interest" description="Disordered" evidence="9">
    <location>
        <begin position="47"/>
        <end position="69"/>
    </location>
</feature>
<dbReference type="Gene3D" id="3.30.200.20">
    <property type="entry name" value="Phosphorylase Kinase, domain 1"/>
    <property type="match status" value="1"/>
</dbReference>
<proteinExistence type="predicted"/>
<dbReference type="RefSeq" id="WP_106245583.1">
    <property type="nucleotide sequence ID" value="NZ_PVZC01000004.1"/>
</dbReference>
<keyword evidence="10" id="KW-0472">Membrane</keyword>
<dbReference type="AlphaFoldDB" id="A0A2T0Q3S0"/>
<dbReference type="SMART" id="SM00220">
    <property type="entry name" value="S_TKc"/>
    <property type="match status" value="1"/>
</dbReference>
<feature type="transmembrane region" description="Helical" evidence="10">
    <location>
        <begin position="832"/>
        <end position="850"/>
    </location>
</feature>
<dbReference type="Gene3D" id="1.10.510.10">
    <property type="entry name" value="Transferase(Phosphotransferase) domain 1"/>
    <property type="match status" value="1"/>
</dbReference>
<protein>
    <recommendedName>
        <fullName evidence="1">non-specific serine/threonine protein kinase</fullName>
        <ecNumber evidence="1">2.7.11.1</ecNumber>
    </recommendedName>
</protein>
<keyword evidence="10" id="KW-1133">Transmembrane helix</keyword>
<evidence type="ECO:0000256" key="6">
    <source>
        <dbReference type="ARBA" id="ARBA00022840"/>
    </source>
</evidence>
<comment type="caution">
    <text evidence="12">The sequence shown here is derived from an EMBL/GenBank/DDBJ whole genome shotgun (WGS) entry which is preliminary data.</text>
</comment>
<dbReference type="Pfam" id="PF00069">
    <property type="entry name" value="Pkinase"/>
    <property type="match status" value="1"/>
</dbReference>
<evidence type="ECO:0000256" key="4">
    <source>
        <dbReference type="ARBA" id="ARBA00022741"/>
    </source>
</evidence>
<reference evidence="12 13" key="1">
    <citation type="submission" date="2018-03" db="EMBL/GenBank/DDBJ databases">
        <title>Genomic Encyclopedia of Archaeal and Bacterial Type Strains, Phase II (KMG-II): from individual species to whole genera.</title>
        <authorList>
            <person name="Goeker M."/>
        </authorList>
    </citation>
    <scope>NUCLEOTIDE SEQUENCE [LARGE SCALE GENOMIC DNA]</scope>
    <source>
        <strain evidence="12 13">DSM 45601</strain>
    </source>
</reference>
<evidence type="ECO:0000256" key="2">
    <source>
        <dbReference type="ARBA" id="ARBA00022527"/>
    </source>
</evidence>
<dbReference type="InterPro" id="IPR050236">
    <property type="entry name" value="Ser_Thr_kinase_AGC"/>
</dbReference>
<evidence type="ECO:0000256" key="5">
    <source>
        <dbReference type="ARBA" id="ARBA00022777"/>
    </source>
</evidence>
<gene>
    <name evidence="12" type="ORF">CLV72_10431</name>
</gene>
<dbReference type="Proteomes" id="UP000237846">
    <property type="component" value="Unassembled WGS sequence"/>
</dbReference>
<keyword evidence="5 12" id="KW-0418">Kinase</keyword>
<evidence type="ECO:0000313" key="12">
    <source>
        <dbReference type="EMBL" id="PRX98454.1"/>
    </source>
</evidence>
<dbReference type="OrthoDB" id="5492697at2"/>
<keyword evidence="13" id="KW-1185">Reference proteome</keyword>
<dbReference type="SUPFAM" id="SSF56112">
    <property type="entry name" value="Protein kinase-like (PK-like)"/>
    <property type="match status" value="1"/>
</dbReference>
<evidence type="ECO:0000256" key="10">
    <source>
        <dbReference type="SAM" id="Phobius"/>
    </source>
</evidence>
<comment type="catalytic activity">
    <reaction evidence="7">
        <text>L-threonyl-[protein] + ATP = O-phospho-L-threonyl-[protein] + ADP + H(+)</text>
        <dbReference type="Rhea" id="RHEA:46608"/>
        <dbReference type="Rhea" id="RHEA-COMP:11060"/>
        <dbReference type="Rhea" id="RHEA-COMP:11605"/>
        <dbReference type="ChEBI" id="CHEBI:15378"/>
        <dbReference type="ChEBI" id="CHEBI:30013"/>
        <dbReference type="ChEBI" id="CHEBI:30616"/>
        <dbReference type="ChEBI" id="CHEBI:61977"/>
        <dbReference type="ChEBI" id="CHEBI:456216"/>
        <dbReference type="EC" id="2.7.11.1"/>
    </reaction>
</comment>
<sequence length="851" mass="93561">MSPDGEPTQEFSTPRTRVLSNAAPTRWFTRRTVREPERRTLVEPAAPRTLVEPGAAAPRTAPLGRLDPPAAERPRWLARTRELAGRLYSRVSGGPSGELNYAVPADLRRRYRVLDRVGEGGEAVVYLAEPADAPEGSGQLVALKVYRPGNDINRELLDRLRARTAADPHTPVIRGYGQVRDAWGALVSWEAQEYFPNGSLRQLMDDGPLPEERRTAIVAAVAECLHFWQERLQHNHTDVKPANLLVRTAEPPVFALTDFGGAVRATKSRVYGGQFAITEDYAAPEIIEGRREKSAAWWSLGVIAHELATGRRPQRRENWLAARNSELDLSAIADPRWRLLARGLLTPTPETRWGYGQVREWLDGGTPEVVAARRYQPITFADIKHDDPASLAFDLLDRSDAGAVWLRSHWSLLRTWLDREVGDHTFDREYLNRLQHDPDQAQVAISALAATFVPGMPPRYRGHDISAEGVLALAGSDSAGQALLREAIGANVLSLAARHWCEHPSCRAANTNRCALLERVQHEVPLVVSQARADIERLAAAPDGPESPLRFTEHEWNRAWGLAAEATLDPQALGRARALLRAQSWHPAHRSAAPHAPWWRELRRTAVRGDESEVPARAALVAAVLTLPSAVEDGARTAKERRDAALRRRRAALAGTRSAIEDRVRDARERLNRPDDAAGGAAGDPAEAARKRAERERARVRRRMRRVEKAMTAGRCRRITRPATLLAFLDGLGGMLAASGAAPTDVGWLNTANDVMDTIGAAIAPLTALATGVLELIPFALNWWFPFVLVIALMVIGRVAGDDKRKALHRLIAARLAYVVVAVVAVRILYSGLGLVVSGVLLPLALLVGVL</sequence>
<keyword evidence="4" id="KW-0547">Nucleotide-binding</keyword>
<feature type="compositionally biased region" description="Polar residues" evidence="9">
    <location>
        <begin position="9"/>
        <end position="23"/>
    </location>
</feature>
<keyword evidence="2" id="KW-0723">Serine/threonine-protein kinase</keyword>
<evidence type="ECO:0000256" key="1">
    <source>
        <dbReference type="ARBA" id="ARBA00012513"/>
    </source>
</evidence>
<dbReference type="GO" id="GO:0005524">
    <property type="term" value="F:ATP binding"/>
    <property type="evidence" value="ECO:0007669"/>
    <property type="project" value="UniProtKB-KW"/>
</dbReference>
<evidence type="ECO:0000256" key="9">
    <source>
        <dbReference type="SAM" id="MobiDB-lite"/>
    </source>
</evidence>
<feature type="transmembrane region" description="Helical" evidence="10">
    <location>
        <begin position="783"/>
        <end position="800"/>
    </location>
</feature>
<keyword evidence="10" id="KW-0812">Transmembrane</keyword>
<dbReference type="InterPro" id="IPR000719">
    <property type="entry name" value="Prot_kinase_dom"/>
</dbReference>
<feature type="region of interest" description="Disordered" evidence="9">
    <location>
        <begin position="670"/>
        <end position="698"/>
    </location>
</feature>
<evidence type="ECO:0000256" key="7">
    <source>
        <dbReference type="ARBA" id="ARBA00047899"/>
    </source>
</evidence>
<organism evidence="12 13">
    <name type="scientific">Allonocardiopsis opalescens</name>
    <dbReference type="NCBI Taxonomy" id="1144618"/>
    <lineage>
        <taxon>Bacteria</taxon>
        <taxon>Bacillati</taxon>
        <taxon>Actinomycetota</taxon>
        <taxon>Actinomycetes</taxon>
        <taxon>Streptosporangiales</taxon>
        <taxon>Allonocardiopsis</taxon>
    </lineage>
</organism>
<dbReference type="PANTHER" id="PTHR24356:SF1">
    <property type="entry name" value="SERINE_THREONINE-PROTEIN KINASE GREATWALL"/>
    <property type="match status" value="1"/>
</dbReference>